<sequence length="77" mass="7886">AAMAMARLGDRRLAADGARCLGAADALLPPGHVSTGMERDAREHAVERVREALGPEACDAAYAEGGRLSAQEAAALV</sequence>
<evidence type="ECO:0000313" key="1">
    <source>
        <dbReference type="EMBL" id="NEB11397.1"/>
    </source>
</evidence>
<feature type="non-terminal residue" evidence="1">
    <location>
        <position position="1"/>
    </location>
</feature>
<dbReference type="AlphaFoldDB" id="A0A7K3PNG4"/>
<evidence type="ECO:0000313" key="2">
    <source>
        <dbReference type="Proteomes" id="UP000470446"/>
    </source>
</evidence>
<dbReference type="EMBL" id="JAAGMA010000575">
    <property type="protein sequence ID" value="NEB11397.1"/>
    <property type="molecule type" value="Genomic_DNA"/>
</dbReference>
<protein>
    <submittedName>
        <fullName evidence="1">Uncharacterized protein</fullName>
    </submittedName>
</protein>
<proteinExistence type="predicted"/>
<comment type="caution">
    <text evidence="1">The sequence shown here is derived from an EMBL/GenBank/DDBJ whole genome shotgun (WGS) entry which is preliminary data.</text>
</comment>
<name>A0A7K3PNG4_9ACTN</name>
<accession>A0A7K3PNG4</accession>
<dbReference type="Proteomes" id="UP000470446">
    <property type="component" value="Unassembled WGS sequence"/>
</dbReference>
<reference evidence="1 2" key="1">
    <citation type="submission" date="2020-01" db="EMBL/GenBank/DDBJ databases">
        <title>Insect and environment-associated Actinomycetes.</title>
        <authorList>
            <person name="Currrie C."/>
            <person name="Chevrette M."/>
            <person name="Carlson C."/>
            <person name="Stubbendieck R."/>
            <person name="Wendt-Pienkowski E."/>
        </authorList>
    </citation>
    <scope>NUCLEOTIDE SEQUENCE [LARGE SCALE GENOMIC DNA]</scope>
    <source>
        <strain evidence="1 2">SID14163</strain>
    </source>
</reference>
<gene>
    <name evidence="1" type="ORF">G3I32_21570</name>
</gene>
<organism evidence="1 2">
    <name type="scientific">Streptomyces coelicoflavus</name>
    <dbReference type="NCBI Taxonomy" id="285562"/>
    <lineage>
        <taxon>Bacteria</taxon>
        <taxon>Bacillati</taxon>
        <taxon>Actinomycetota</taxon>
        <taxon>Actinomycetes</taxon>
        <taxon>Kitasatosporales</taxon>
        <taxon>Streptomycetaceae</taxon>
        <taxon>Streptomyces</taxon>
    </lineage>
</organism>